<feature type="domain" description="Co-chaperone DjlA N-terminal" evidence="1">
    <location>
        <begin position="28"/>
        <end position="144"/>
    </location>
</feature>
<protein>
    <submittedName>
        <fullName evidence="2">TerB family tellurite resistance protein</fullName>
    </submittedName>
</protein>
<accession>A0ABX7B463</accession>
<proteinExistence type="predicted"/>
<dbReference type="EMBL" id="CP067420">
    <property type="protein sequence ID" value="QQP88924.1"/>
    <property type="molecule type" value="Genomic_DNA"/>
</dbReference>
<evidence type="ECO:0000313" key="3">
    <source>
        <dbReference type="Proteomes" id="UP000595197"/>
    </source>
</evidence>
<sequence length="167" mass="18755">MLARLKALLMDADETARRAGRHSRDEVQLAAATLLVEAARLDDEFGERERARIRDLLEGRFSLSGAEAEDLLAEAETVTEGPAQWHRFTSTLKDRFSDQERIQMIEMLWEVVYADGELHDLEASLLRRVGGLLYVSDRDRGAARMRVLQRLGIADSTLEAPTGESSN</sequence>
<evidence type="ECO:0000313" key="2">
    <source>
        <dbReference type="EMBL" id="QQP88924.1"/>
    </source>
</evidence>
<name>A0ABX7B463_9PROT</name>
<keyword evidence="3" id="KW-1185">Reference proteome</keyword>
<reference evidence="2" key="1">
    <citation type="submission" date="2021-02" db="EMBL/GenBank/DDBJ databases">
        <title>Skermanella TT6 skin isolate.</title>
        <authorList>
            <person name="Lee K."/>
            <person name="Ganzorig M."/>
        </authorList>
    </citation>
    <scope>NUCLEOTIDE SEQUENCE</scope>
    <source>
        <strain evidence="2">TT6</strain>
    </source>
</reference>
<dbReference type="CDD" id="cd07313">
    <property type="entry name" value="terB_like_2"/>
    <property type="match status" value="1"/>
</dbReference>
<dbReference type="Pfam" id="PF05099">
    <property type="entry name" value="TerB"/>
    <property type="match status" value="1"/>
</dbReference>
<dbReference type="SUPFAM" id="SSF158682">
    <property type="entry name" value="TerB-like"/>
    <property type="match status" value="1"/>
</dbReference>
<evidence type="ECO:0000259" key="1">
    <source>
        <dbReference type="Pfam" id="PF05099"/>
    </source>
</evidence>
<dbReference type="Proteomes" id="UP000595197">
    <property type="component" value="Chromosome"/>
</dbReference>
<dbReference type="InterPro" id="IPR029024">
    <property type="entry name" value="TerB-like"/>
</dbReference>
<dbReference type="RefSeq" id="WP_201074512.1">
    <property type="nucleotide sequence ID" value="NZ_CP067420.1"/>
</dbReference>
<gene>
    <name evidence="2" type="ORF">IGS68_23400</name>
</gene>
<dbReference type="InterPro" id="IPR007791">
    <property type="entry name" value="DjlA_N"/>
</dbReference>
<organism evidence="2 3">
    <name type="scientific">Skermanella cutis</name>
    <dbReference type="NCBI Taxonomy" id="2775420"/>
    <lineage>
        <taxon>Bacteria</taxon>
        <taxon>Pseudomonadati</taxon>
        <taxon>Pseudomonadota</taxon>
        <taxon>Alphaproteobacteria</taxon>
        <taxon>Rhodospirillales</taxon>
        <taxon>Azospirillaceae</taxon>
        <taxon>Skermanella</taxon>
    </lineage>
</organism>
<dbReference type="Gene3D" id="1.10.3680.10">
    <property type="entry name" value="TerB-like"/>
    <property type="match status" value="1"/>
</dbReference>